<dbReference type="VEuPathDB" id="FungiDB:CJI96_0003130"/>
<protein>
    <submittedName>
        <fullName evidence="1">Uncharacterized protein</fullName>
    </submittedName>
</protein>
<dbReference type="VEuPathDB" id="FungiDB:B9J08_001287"/>
<dbReference type="AlphaFoldDB" id="A0A0L0NRK3"/>
<evidence type="ECO:0000313" key="1">
    <source>
        <dbReference type="EMBL" id="KND96678.1"/>
    </source>
</evidence>
<dbReference type="Proteomes" id="UP000037122">
    <property type="component" value="Unassembled WGS sequence"/>
</dbReference>
<sequence length="208" mass="24413">MKPSEYKSYLPIRLEGGNFAEWKFELDRWVFSQPPICRHIALGLINWEGVDSSVQPYYANVDKKKFEQLLFKAEELMIDVALENMNPDKFKINDLRVMSFGLLLAALSQECKKRIGSMYLTELKSRVTSKVSPKKGARHRRIYGPTDWKIEYLDILIDPFKVSEKKFIKFWNILAEKNLDEKLVPTAFEKSQCEFSRTNCLYRILQPC</sequence>
<gene>
    <name evidence="1" type="ORF">QG37_06977</name>
</gene>
<dbReference type="VEuPathDB" id="FungiDB:QG37_06977"/>
<evidence type="ECO:0000313" key="2">
    <source>
        <dbReference type="Proteomes" id="UP000037122"/>
    </source>
</evidence>
<organism evidence="1 2">
    <name type="scientific">Candidozyma auris</name>
    <name type="common">Yeast</name>
    <name type="synonym">Candida auris</name>
    <dbReference type="NCBI Taxonomy" id="498019"/>
    <lineage>
        <taxon>Eukaryota</taxon>
        <taxon>Fungi</taxon>
        <taxon>Dikarya</taxon>
        <taxon>Ascomycota</taxon>
        <taxon>Saccharomycotina</taxon>
        <taxon>Pichiomycetes</taxon>
        <taxon>Metschnikowiaceae</taxon>
        <taxon>Candidozyma</taxon>
    </lineage>
</organism>
<comment type="caution">
    <text evidence="1">The sequence shown here is derived from an EMBL/GenBank/DDBJ whole genome shotgun (WGS) entry which is preliminary data.</text>
</comment>
<proteinExistence type="predicted"/>
<dbReference type="VEuPathDB" id="FungiDB:CJI97_001319"/>
<reference evidence="2" key="1">
    <citation type="journal article" date="2015" name="BMC Genomics">
        <title>Draft genome of a commonly misdiagnosed multidrug resistant pathogen Candida auris.</title>
        <authorList>
            <person name="Chatterjee S."/>
            <person name="Alampalli S.V."/>
            <person name="Nageshan R.K."/>
            <person name="Chettiar S.T."/>
            <person name="Joshi S."/>
            <person name="Tatu U.S."/>
        </authorList>
    </citation>
    <scope>NUCLEOTIDE SEQUENCE [LARGE SCALE GENOMIC DNA]</scope>
    <source>
        <strain evidence="2">6684</strain>
    </source>
</reference>
<name>A0A0L0NRK3_CANAR</name>
<dbReference type="EMBL" id="LGST01000051">
    <property type="protein sequence ID" value="KND96678.1"/>
    <property type="molecule type" value="Genomic_DNA"/>
</dbReference>
<accession>A0A0L0NRK3</accession>